<evidence type="ECO:0000313" key="1">
    <source>
        <dbReference type="EMBL" id="DAE20896.1"/>
    </source>
</evidence>
<accession>A0A8S5QPA5</accession>
<name>A0A8S5QPA5_9CAUD</name>
<proteinExistence type="predicted"/>
<protein>
    <submittedName>
        <fullName evidence="1">Uncharacterized protein</fullName>
    </submittedName>
</protein>
<dbReference type="EMBL" id="BK015703">
    <property type="protein sequence ID" value="DAE20896.1"/>
    <property type="molecule type" value="Genomic_DNA"/>
</dbReference>
<organism evidence="1">
    <name type="scientific">Siphoviridae sp. ctgBD49</name>
    <dbReference type="NCBI Taxonomy" id="2826420"/>
    <lineage>
        <taxon>Viruses</taxon>
        <taxon>Duplodnaviria</taxon>
        <taxon>Heunggongvirae</taxon>
        <taxon>Uroviricota</taxon>
        <taxon>Caudoviricetes</taxon>
    </lineage>
</organism>
<sequence>MTLEEREEQLMAAAVNLAEEQILNKTASAQVLVHFLKLATTRERLEKEKLVKENELLKAKTNAIESAEDIKELYSNAINAMRRYNGSGDIQDEDDRDDY</sequence>
<reference evidence="1" key="1">
    <citation type="journal article" date="2021" name="Proc. Natl. Acad. Sci. U.S.A.">
        <title>A Catalog of Tens of Thousands of Viruses from Human Metagenomes Reveals Hidden Associations with Chronic Diseases.</title>
        <authorList>
            <person name="Tisza M.J."/>
            <person name="Buck C.B."/>
        </authorList>
    </citation>
    <scope>NUCLEOTIDE SEQUENCE</scope>
    <source>
        <strain evidence="1">CtgBD49</strain>
    </source>
</reference>